<feature type="transmembrane region" description="Helical" evidence="1">
    <location>
        <begin position="12"/>
        <end position="30"/>
    </location>
</feature>
<protein>
    <recommendedName>
        <fullName evidence="4">TraX protein</fullName>
    </recommendedName>
</protein>
<proteinExistence type="predicted"/>
<accession>A0A2P7PZR5</accession>
<organism evidence="2 3">
    <name type="scientific">Peptostreptococcus russellii</name>
    <dbReference type="NCBI Taxonomy" id="215200"/>
    <lineage>
        <taxon>Bacteria</taxon>
        <taxon>Bacillati</taxon>
        <taxon>Bacillota</taxon>
        <taxon>Clostridia</taxon>
        <taxon>Peptostreptococcales</taxon>
        <taxon>Peptostreptococcaceae</taxon>
        <taxon>Peptostreptococcus</taxon>
    </lineage>
</organism>
<keyword evidence="1" id="KW-0812">Transmembrane</keyword>
<keyword evidence="3" id="KW-1185">Reference proteome</keyword>
<sequence length="263" mass="30384">MEKAIFKNFKGLTSYQLKILGIILMVFDHIHQMFYMNGVPMWFTGVGRLVAPIFLFLSAEGFYYTKNKKKYMARLWIAYILMSACSIVIQKVMPLDSVVLMNSIFGTIFLGLYYMYFIDVMKLAIKDKNFKKIILSILAFLLPFLMGALVLISASKSVLLMQVLAVIFPTPILVEGGVLWIALAVLFYLLRDKNLWIRMMPLILMSVFVYITGNKLQSLMLLSIVPISMYNGKPGRKGSKYFFYIFYPAHIYLLYTISYFINK</sequence>
<dbReference type="RefSeq" id="WP_106776940.1">
    <property type="nucleotide sequence ID" value="NZ_JYGE01000005.1"/>
</dbReference>
<keyword evidence="1" id="KW-0472">Membrane</keyword>
<feature type="transmembrane region" description="Helical" evidence="1">
    <location>
        <begin position="133"/>
        <end position="154"/>
    </location>
</feature>
<feature type="transmembrane region" description="Helical" evidence="1">
    <location>
        <begin position="99"/>
        <end position="121"/>
    </location>
</feature>
<feature type="transmembrane region" description="Helical" evidence="1">
    <location>
        <begin position="42"/>
        <end position="63"/>
    </location>
</feature>
<dbReference type="Proteomes" id="UP000241434">
    <property type="component" value="Unassembled WGS sequence"/>
</dbReference>
<name>A0A2P7PZR5_9FIRM</name>
<evidence type="ECO:0008006" key="4">
    <source>
        <dbReference type="Google" id="ProtNLM"/>
    </source>
</evidence>
<feature type="transmembrane region" description="Helical" evidence="1">
    <location>
        <begin position="241"/>
        <end position="261"/>
    </location>
</feature>
<dbReference type="InterPro" id="IPR008875">
    <property type="entry name" value="TraX"/>
</dbReference>
<reference evidence="2" key="1">
    <citation type="thesis" date="2015" institute="Rutgers" country="The State University of New Jersey, 14 College Farm Rd., New Brunswick, NJ, USA">
        <title>Ammonia toxicity in bacteria and its implications for treatment of and resource recovery from highly nitrogenous organic wastes.</title>
        <authorList>
            <person name="Luther A.K."/>
        </authorList>
    </citation>
    <scope>NUCLEOTIDE SEQUENCE</scope>
    <source>
        <strain evidence="2">RT-10B</strain>
    </source>
</reference>
<evidence type="ECO:0000313" key="2">
    <source>
        <dbReference type="EMBL" id="PSJ31207.1"/>
    </source>
</evidence>
<comment type="caution">
    <text evidence="2">The sequence shown here is derived from an EMBL/GenBank/DDBJ whole genome shotgun (WGS) entry which is preliminary data.</text>
</comment>
<gene>
    <name evidence="2" type="ORF">UF10_06070</name>
</gene>
<dbReference type="Pfam" id="PF05857">
    <property type="entry name" value="TraX"/>
    <property type="match status" value="1"/>
</dbReference>
<evidence type="ECO:0000313" key="3">
    <source>
        <dbReference type="Proteomes" id="UP000241434"/>
    </source>
</evidence>
<feature type="transmembrane region" description="Helical" evidence="1">
    <location>
        <begin position="202"/>
        <end position="229"/>
    </location>
</feature>
<evidence type="ECO:0000256" key="1">
    <source>
        <dbReference type="SAM" id="Phobius"/>
    </source>
</evidence>
<keyword evidence="1" id="KW-1133">Transmembrane helix</keyword>
<dbReference type="AlphaFoldDB" id="A0A2P7PZR5"/>
<dbReference type="OrthoDB" id="9781069at2"/>
<dbReference type="EMBL" id="JYGE01000005">
    <property type="protein sequence ID" value="PSJ31207.1"/>
    <property type="molecule type" value="Genomic_DNA"/>
</dbReference>
<feature type="transmembrane region" description="Helical" evidence="1">
    <location>
        <begin position="75"/>
        <end position="93"/>
    </location>
</feature>
<feature type="transmembrane region" description="Helical" evidence="1">
    <location>
        <begin position="166"/>
        <end position="190"/>
    </location>
</feature>